<gene>
    <name evidence="2" type="ORF">Ate02nite_46730</name>
</gene>
<proteinExistence type="predicted"/>
<dbReference type="InterPro" id="IPR000157">
    <property type="entry name" value="TIR_dom"/>
</dbReference>
<dbReference type="AlphaFoldDB" id="A0A919NPH7"/>
<feature type="domain" description="TIR" evidence="1">
    <location>
        <begin position="1"/>
        <end position="113"/>
    </location>
</feature>
<dbReference type="Gene3D" id="3.40.50.10140">
    <property type="entry name" value="Toll/interleukin-1 receptor homology (TIR) domain"/>
    <property type="match status" value="1"/>
</dbReference>
<protein>
    <recommendedName>
        <fullName evidence="1">TIR domain-containing protein</fullName>
    </recommendedName>
</protein>
<comment type="caution">
    <text evidence="2">The sequence shown here is derived from an EMBL/GenBank/DDBJ whole genome shotgun (WGS) entry which is preliminary data.</text>
</comment>
<dbReference type="PROSITE" id="PS50104">
    <property type="entry name" value="TIR"/>
    <property type="match status" value="1"/>
</dbReference>
<sequence length="309" mass="34225">MAQAFLSYSSQDSEMAGRLVTDLRKAGLQIWYDADILAGQRWEPLIADQLERADAVIVLISPASLVSKWVRHEWDTALGRSARVIPVLVNGVTTGELPEELHQLQAVRLTEEDYFRGLRRLVDSVNALGASTALPPPTAGVDVERLVDDAVSRIVERLESAGPATSSVLSDSPPTVTSEPRDDGLVFVICSFAEDMTPAYEAIAEAAKAVGLRAERVKDVPGDYRITDKMLAMIRQARLVVADLTLERPNVYFELGYARALGRQVITIARKGTKVHFDAADWPYISYIDSRPLERQLATRFEYELGIER</sequence>
<dbReference type="SMART" id="SM00255">
    <property type="entry name" value="TIR"/>
    <property type="match status" value="1"/>
</dbReference>
<dbReference type="Pfam" id="PF13676">
    <property type="entry name" value="TIR_2"/>
    <property type="match status" value="1"/>
</dbReference>
<evidence type="ECO:0000313" key="2">
    <source>
        <dbReference type="EMBL" id="GIF21943.1"/>
    </source>
</evidence>
<dbReference type="RefSeq" id="WP_203809013.1">
    <property type="nucleotide sequence ID" value="NZ_BOMY01000033.1"/>
</dbReference>
<accession>A0A919NPH7</accession>
<name>A0A919NPH7_9ACTN</name>
<dbReference type="EMBL" id="BOMY01000033">
    <property type="protein sequence ID" value="GIF21943.1"/>
    <property type="molecule type" value="Genomic_DNA"/>
</dbReference>
<evidence type="ECO:0000313" key="3">
    <source>
        <dbReference type="Proteomes" id="UP000623608"/>
    </source>
</evidence>
<dbReference type="SUPFAM" id="SSF52309">
    <property type="entry name" value="N-(deoxy)ribosyltransferase-like"/>
    <property type="match status" value="1"/>
</dbReference>
<dbReference type="GO" id="GO:0007165">
    <property type="term" value="P:signal transduction"/>
    <property type="evidence" value="ECO:0007669"/>
    <property type="project" value="InterPro"/>
</dbReference>
<evidence type="ECO:0000259" key="1">
    <source>
        <dbReference type="PROSITE" id="PS50104"/>
    </source>
</evidence>
<dbReference type="Proteomes" id="UP000623608">
    <property type="component" value="Unassembled WGS sequence"/>
</dbReference>
<dbReference type="InterPro" id="IPR035897">
    <property type="entry name" value="Toll_tir_struct_dom_sf"/>
</dbReference>
<dbReference type="Gene3D" id="3.40.50.450">
    <property type="match status" value="1"/>
</dbReference>
<organism evidence="2 3">
    <name type="scientific">Paractinoplanes tereljensis</name>
    <dbReference type="NCBI Taxonomy" id="571912"/>
    <lineage>
        <taxon>Bacteria</taxon>
        <taxon>Bacillati</taxon>
        <taxon>Actinomycetota</taxon>
        <taxon>Actinomycetes</taxon>
        <taxon>Micromonosporales</taxon>
        <taxon>Micromonosporaceae</taxon>
        <taxon>Paractinoplanes</taxon>
    </lineage>
</organism>
<dbReference type="SUPFAM" id="SSF52200">
    <property type="entry name" value="Toll/Interleukin receptor TIR domain"/>
    <property type="match status" value="1"/>
</dbReference>
<keyword evidence="3" id="KW-1185">Reference proteome</keyword>
<reference evidence="2" key="1">
    <citation type="submission" date="2021-01" db="EMBL/GenBank/DDBJ databases">
        <title>Whole genome shotgun sequence of Actinoplanes tereljensis NBRC 105297.</title>
        <authorList>
            <person name="Komaki H."/>
            <person name="Tamura T."/>
        </authorList>
    </citation>
    <scope>NUCLEOTIDE SEQUENCE</scope>
    <source>
        <strain evidence="2">NBRC 105297</strain>
    </source>
</reference>